<sequence>MKKFISALLFSLAATVTTQAVATEHKDYKDPYVMIKDVADHTFARFEHDKALIKKDPNHLKVIVTEEMLPYIDSRYASYKVLGTYLRQTTKEQRDEFSAAFEGYLVSTYAQAFTEYTDQKVEFGHASDFAGEKIVEVPVQIVENGRPPIKLQFKARRQNDDTWKAFDLVAEGISLLNSKQTEITGLIRSKGIDEVISMLKEKANTAIDMNGPKGKDAL</sequence>
<dbReference type="InterPro" id="IPR042245">
    <property type="entry name" value="Tgt2/MlaC_sf"/>
</dbReference>
<dbReference type="PANTHER" id="PTHR36573:SF1">
    <property type="entry name" value="INTERMEMBRANE PHOSPHOLIPID TRANSPORT SYSTEM BINDING PROTEIN MLAC"/>
    <property type="match status" value="1"/>
</dbReference>
<dbReference type="eggNOG" id="COG2854">
    <property type="taxonomic scope" value="Bacteria"/>
</dbReference>
<dbReference type="OrthoDB" id="9787053at2"/>
<evidence type="ECO:0000313" key="3">
    <source>
        <dbReference type="Proteomes" id="UP000029264"/>
    </source>
</evidence>
<reference evidence="2 3" key="1">
    <citation type="submission" date="2014-06" db="EMBL/GenBank/DDBJ databases">
        <title>Shewanella sp. YQH10.</title>
        <authorList>
            <person name="Liu Y."/>
            <person name="Zeng R."/>
        </authorList>
    </citation>
    <scope>NUCLEOTIDE SEQUENCE [LARGE SCALE GENOMIC DNA]</scope>
    <source>
        <strain evidence="2 3">YQH10</strain>
    </source>
</reference>
<evidence type="ECO:0000256" key="1">
    <source>
        <dbReference type="SAM" id="SignalP"/>
    </source>
</evidence>
<dbReference type="InterPro" id="IPR008869">
    <property type="entry name" value="MlaC/ttg2D"/>
</dbReference>
<comment type="caution">
    <text evidence="2">The sequence shown here is derived from an EMBL/GenBank/DDBJ whole genome shotgun (WGS) entry which is preliminary data.</text>
</comment>
<name>A0A094JLF5_9GAMM</name>
<accession>A0A094JLF5</accession>
<feature type="chain" id="PRO_5001906066" evidence="1">
    <location>
        <begin position="23"/>
        <end position="218"/>
    </location>
</feature>
<dbReference type="Pfam" id="PF05494">
    <property type="entry name" value="MlaC"/>
    <property type="match status" value="1"/>
</dbReference>
<feature type="signal peptide" evidence="1">
    <location>
        <begin position="1"/>
        <end position="22"/>
    </location>
</feature>
<dbReference type="Proteomes" id="UP000029264">
    <property type="component" value="Unassembled WGS sequence"/>
</dbReference>
<dbReference type="EMBL" id="JPEO01000001">
    <property type="protein sequence ID" value="KFZ38869.1"/>
    <property type="molecule type" value="Genomic_DNA"/>
</dbReference>
<dbReference type="AlphaFoldDB" id="A0A094JLF5"/>
<organism evidence="2 3">
    <name type="scientific">Shewanella mangrovi</name>
    <dbReference type="NCBI Taxonomy" id="1515746"/>
    <lineage>
        <taxon>Bacteria</taxon>
        <taxon>Pseudomonadati</taxon>
        <taxon>Pseudomonadota</taxon>
        <taxon>Gammaproteobacteria</taxon>
        <taxon>Alteromonadales</taxon>
        <taxon>Shewanellaceae</taxon>
        <taxon>Shewanella</taxon>
    </lineage>
</organism>
<dbReference type="PANTHER" id="PTHR36573">
    <property type="entry name" value="INTERMEMBRANE PHOSPHOLIPID TRANSPORT SYSTEM BINDING PROTEIN MLAC"/>
    <property type="match status" value="1"/>
</dbReference>
<evidence type="ECO:0000313" key="2">
    <source>
        <dbReference type="EMBL" id="KFZ38869.1"/>
    </source>
</evidence>
<dbReference type="STRING" id="1515746.HR45_00225"/>
<dbReference type="Gene3D" id="3.10.450.710">
    <property type="entry name" value="Tgt2/MlaC"/>
    <property type="match status" value="1"/>
</dbReference>
<protein>
    <submittedName>
        <fullName evidence="2">Toluene tolerance protein</fullName>
    </submittedName>
</protein>
<dbReference type="PIRSF" id="PIRSF004649">
    <property type="entry name" value="MlaC"/>
    <property type="match status" value="1"/>
</dbReference>
<keyword evidence="3" id="KW-1185">Reference proteome</keyword>
<proteinExistence type="predicted"/>
<gene>
    <name evidence="2" type="ORF">HR45_00225</name>
</gene>
<keyword evidence="1" id="KW-0732">Signal</keyword>
<dbReference type="RefSeq" id="WP_037438553.1">
    <property type="nucleotide sequence ID" value="NZ_JPEO01000001.1"/>
</dbReference>